<reference evidence="1 2" key="2">
    <citation type="journal article" date="2017" name="Nature">
        <title>The Apostasia genome and the evolution of orchids.</title>
        <authorList>
            <person name="Zhang G.Q."/>
            <person name="Liu K.W."/>
            <person name="Li Z."/>
            <person name="Lohaus R."/>
            <person name="Hsiao Y.Y."/>
            <person name="Niu S.C."/>
            <person name="Wang J.Y."/>
            <person name="Lin Y.C."/>
            <person name="Xu Q."/>
            <person name="Chen L.J."/>
            <person name="Yoshida K."/>
            <person name="Fujiwara S."/>
            <person name="Wang Z.W."/>
            <person name="Zhang Y.Q."/>
            <person name="Mitsuda N."/>
            <person name="Wang M."/>
            <person name="Liu G.H."/>
            <person name="Pecoraro L."/>
            <person name="Huang H.X."/>
            <person name="Xiao X.J."/>
            <person name="Lin M."/>
            <person name="Wu X.Y."/>
            <person name="Wu W.L."/>
            <person name="Chen Y.Y."/>
            <person name="Chang S.B."/>
            <person name="Sakamoto S."/>
            <person name="Ohme-Takagi M."/>
            <person name="Yagi M."/>
            <person name="Zeng S.J."/>
            <person name="Shen C.Y."/>
            <person name="Yeh C.M."/>
            <person name="Luo Y.B."/>
            <person name="Tsai W.C."/>
            <person name="Van de Peer Y."/>
            <person name="Liu Z.J."/>
        </authorList>
    </citation>
    <scope>NUCLEOTIDE SEQUENCE [LARGE SCALE GENOMIC DNA]</scope>
    <source>
        <tissue evidence="1">The whole plant</tissue>
    </source>
</reference>
<keyword evidence="2" id="KW-1185">Reference proteome</keyword>
<evidence type="ECO:0000313" key="2">
    <source>
        <dbReference type="Proteomes" id="UP000233837"/>
    </source>
</evidence>
<reference evidence="1 2" key="1">
    <citation type="journal article" date="2016" name="Sci. Rep.">
        <title>The Dendrobium catenatum Lindl. genome sequence provides insights into polysaccharide synthase, floral development and adaptive evolution.</title>
        <authorList>
            <person name="Zhang G.Q."/>
            <person name="Xu Q."/>
            <person name="Bian C."/>
            <person name="Tsai W.C."/>
            <person name="Yeh C.M."/>
            <person name="Liu K.W."/>
            <person name="Yoshida K."/>
            <person name="Zhang L.S."/>
            <person name="Chang S.B."/>
            <person name="Chen F."/>
            <person name="Shi Y."/>
            <person name="Su Y.Y."/>
            <person name="Zhang Y.Q."/>
            <person name="Chen L.J."/>
            <person name="Yin Y."/>
            <person name="Lin M."/>
            <person name="Huang H."/>
            <person name="Deng H."/>
            <person name="Wang Z.W."/>
            <person name="Zhu S.L."/>
            <person name="Zhao X."/>
            <person name="Deng C."/>
            <person name="Niu S.C."/>
            <person name="Huang J."/>
            <person name="Wang M."/>
            <person name="Liu G.H."/>
            <person name="Yang H.J."/>
            <person name="Xiao X.J."/>
            <person name="Hsiao Y.Y."/>
            <person name="Wu W.L."/>
            <person name="Chen Y.Y."/>
            <person name="Mitsuda N."/>
            <person name="Ohme-Takagi M."/>
            <person name="Luo Y.B."/>
            <person name="Van de Peer Y."/>
            <person name="Liu Z.J."/>
        </authorList>
    </citation>
    <scope>NUCLEOTIDE SEQUENCE [LARGE SCALE GENOMIC DNA]</scope>
    <source>
        <tissue evidence="1">The whole plant</tissue>
    </source>
</reference>
<sequence length="51" mass="6203">MRKFTDKEIIRPAVTRFATAYLTLQRFKELRQPLEAMFTSEEWHKSSWAKK</sequence>
<evidence type="ECO:0000313" key="1">
    <source>
        <dbReference type="EMBL" id="PKU84634.1"/>
    </source>
</evidence>
<protein>
    <submittedName>
        <fullName evidence="1">Uncharacterized protein</fullName>
    </submittedName>
</protein>
<dbReference type="EMBL" id="KZ502041">
    <property type="protein sequence ID" value="PKU84634.1"/>
    <property type="molecule type" value="Genomic_DNA"/>
</dbReference>
<name>A0A2I0X9R3_9ASPA</name>
<organism evidence="1 2">
    <name type="scientific">Dendrobium catenatum</name>
    <dbReference type="NCBI Taxonomy" id="906689"/>
    <lineage>
        <taxon>Eukaryota</taxon>
        <taxon>Viridiplantae</taxon>
        <taxon>Streptophyta</taxon>
        <taxon>Embryophyta</taxon>
        <taxon>Tracheophyta</taxon>
        <taxon>Spermatophyta</taxon>
        <taxon>Magnoliopsida</taxon>
        <taxon>Liliopsida</taxon>
        <taxon>Asparagales</taxon>
        <taxon>Orchidaceae</taxon>
        <taxon>Epidendroideae</taxon>
        <taxon>Malaxideae</taxon>
        <taxon>Dendrobiinae</taxon>
        <taxon>Dendrobium</taxon>
    </lineage>
</organism>
<gene>
    <name evidence="1" type="ORF">MA16_Dca015493</name>
</gene>
<dbReference type="AlphaFoldDB" id="A0A2I0X9R3"/>
<proteinExistence type="predicted"/>
<accession>A0A2I0X9R3</accession>
<dbReference type="Proteomes" id="UP000233837">
    <property type="component" value="Unassembled WGS sequence"/>
</dbReference>